<dbReference type="AlphaFoldDB" id="A0AAV1BFR1"/>
<organism evidence="1 2">
    <name type="scientific">Pseudomonas syringae pv. tomato</name>
    <dbReference type="NCBI Taxonomy" id="323"/>
    <lineage>
        <taxon>Bacteria</taxon>
        <taxon>Pseudomonadati</taxon>
        <taxon>Pseudomonadota</taxon>
        <taxon>Gammaproteobacteria</taxon>
        <taxon>Pseudomonadales</taxon>
        <taxon>Pseudomonadaceae</taxon>
        <taxon>Pseudomonas</taxon>
    </lineage>
</organism>
<protein>
    <recommendedName>
        <fullName evidence="3">NERD domain-containing protein</fullName>
    </recommendedName>
</protein>
<proteinExistence type="predicted"/>
<dbReference type="Proteomes" id="UP001177000">
    <property type="component" value="Chromosome"/>
</dbReference>
<sequence>MEKLLDYKTDLTLSGVEVNVNQLNMFRLDSLCSPIYEVLHERIDLSVSVHGNAEPSSGLPKLDFMVNEFRCSQLYHNGVVIWQQLLYGDAIFAYDLQRNRILMSQLNDIGKMKAICDYRREHHHAAMALETQGVAHNLLLWLGLNYPRKVLKSDGLSGVSIVTADDLGDDADRFIKYKWAEPYFVVEPHLFELLKIQCSKSVEGQGYSVRDVLVVWFHLAMLARQSVQASTEENPGSWGQLLQHCTWFDRKGLVVALSIVTEMSEQSIGAIIGFMTFEAKERQDDLWTKPILQVGGEVTFSVSALLSANLRRNVDAWIRLVDPKSHLRGKHFEKYLENVMEECRSANKVMRSNLSWTGSVMLKYDGEQDGEEIDLTFSFGNTLVIAELRSRRTPITPLDYHNALYEEGGIFTKVEQAERKTAYVRKHLARFCRDYYPRLSENIDAVMVYPLVIVNDQFHAGFPCGDTPVLDEHLLKHFLKDGMAKFFGSHDHSNYRFGIVLYENIEEAERSFFSYAMRPTIIEVYQASVYQKSTLYSLMPGEPGINWLSYEVKEASSEKQLRILKNVSIGKFVQRY</sequence>
<dbReference type="EMBL" id="OX458335">
    <property type="protein sequence ID" value="CAI8740797.1"/>
    <property type="molecule type" value="Genomic_DNA"/>
</dbReference>
<reference evidence="1" key="1">
    <citation type="submission" date="2023-03" db="EMBL/GenBank/DDBJ databases">
        <authorList>
            <person name="Pothier F. J."/>
        </authorList>
    </citation>
    <scope>NUCLEOTIDE SEQUENCE</scope>
    <source>
        <strain evidence="1">DAPP-PG 215</strain>
    </source>
</reference>
<name>A0AAV1BFR1_PSEUB</name>
<evidence type="ECO:0000313" key="1">
    <source>
        <dbReference type="EMBL" id="CAI8740797.1"/>
    </source>
</evidence>
<evidence type="ECO:0000313" key="2">
    <source>
        <dbReference type="Proteomes" id="UP001177000"/>
    </source>
</evidence>
<gene>
    <name evidence="1" type="ORF">DAPPPG215_02265</name>
</gene>
<evidence type="ECO:0008006" key="3">
    <source>
        <dbReference type="Google" id="ProtNLM"/>
    </source>
</evidence>
<accession>A0AAV1BFR1</accession>